<dbReference type="EMBL" id="JBHFEH010000077">
    <property type="protein sequence ID" value="KAL2048873.1"/>
    <property type="molecule type" value="Genomic_DNA"/>
</dbReference>
<gene>
    <name evidence="1" type="ORF">ABVK25_010879</name>
</gene>
<sequence>MLFSNLIPKSIGNSISELLERTTTFYYSDTNAPLEESYTAQIQGIEAFVGSQMIQAIEGLLKPKALAKSSQDQLIGLTILLFGELVTVGYSNTKMTAWDQTSESQKSARRFCEARTQLLRVLIHYLVKIAGQLYNPPQKLCENQLLKQLSSGLADKGGFDWAMPLENRRPELIPNNSAQAGEEEKQPILKLNLNSSERTVEANNAQLPSLFLPMEAKSVSTDHLFWDSTTEVIQTMQLRQQNPFQRPSEAYCTSCNTVLCPDGVCQSCLEITSNLTLPQTTALHYNTQVRVQHANR</sequence>
<reference evidence="1 2" key="1">
    <citation type="submission" date="2024-09" db="EMBL/GenBank/DDBJ databases">
        <title>Rethinking Asexuality: The Enigmatic Case of Functional Sexual Genes in Lepraria (Stereocaulaceae).</title>
        <authorList>
            <person name="Doellman M."/>
            <person name="Sun Y."/>
            <person name="Barcenas-Pena A."/>
            <person name="Lumbsch H.T."/>
            <person name="Grewe F."/>
        </authorList>
    </citation>
    <scope>NUCLEOTIDE SEQUENCE [LARGE SCALE GENOMIC DNA]</scope>
    <source>
        <strain evidence="1 2">Grewe 0041</strain>
    </source>
</reference>
<proteinExistence type="predicted"/>
<dbReference type="Proteomes" id="UP001590951">
    <property type="component" value="Unassembled WGS sequence"/>
</dbReference>
<evidence type="ECO:0000313" key="2">
    <source>
        <dbReference type="Proteomes" id="UP001590951"/>
    </source>
</evidence>
<comment type="caution">
    <text evidence="1">The sequence shown here is derived from an EMBL/GenBank/DDBJ whole genome shotgun (WGS) entry which is preliminary data.</text>
</comment>
<organism evidence="1 2">
    <name type="scientific">Lepraria finkii</name>
    <dbReference type="NCBI Taxonomy" id="1340010"/>
    <lineage>
        <taxon>Eukaryota</taxon>
        <taxon>Fungi</taxon>
        <taxon>Dikarya</taxon>
        <taxon>Ascomycota</taxon>
        <taxon>Pezizomycotina</taxon>
        <taxon>Lecanoromycetes</taxon>
        <taxon>OSLEUM clade</taxon>
        <taxon>Lecanoromycetidae</taxon>
        <taxon>Lecanorales</taxon>
        <taxon>Lecanorineae</taxon>
        <taxon>Stereocaulaceae</taxon>
        <taxon>Lepraria</taxon>
    </lineage>
</organism>
<name>A0ABR4AUQ6_9LECA</name>
<protein>
    <submittedName>
        <fullName evidence="1">Uncharacterized protein</fullName>
    </submittedName>
</protein>
<accession>A0ABR4AUQ6</accession>
<evidence type="ECO:0000313" key="1">
    <source>
        <dbReference type="EMBL" id="KAL2048873.1"/>
    </source>
</evidence>
<keyword evidence="2" id="KW-1185">Reference proteome</keyword>